<evidence type="ECO:0000256" key="4">
    <source>
        <dbReference type="ARBA" id="ARBA00023163"/>
    </source>
</evidence>
<evidence type="ECO:0000259" key="7">
    <source>
        <dbReference type="Pfam" id="PF04545"/>
    </source>
</evidence>
<dbReference type="Pfam" id="PF04539">
    <property type="entry name" value="Sigma70_r3"/>
    <property type="match status" value="1"/>
</dbReference>
<feature type="domain" description="RNA polymerase sigma-70 region 2" evidence="6">
    <location>
        <begin position="52"/>
        <end position="111"/>
    </location>
</feature>
<dbReference type="CDD" id="cd06171">
    <property type="entry name" value="Sigma70_r4"/>
    <property type="match status" value="1"/>
</dbReference>
<comment type="caution">
    <text evidence="8">The sequence shown here is derived from an EMBL/GenBank/DDBJ whole genome shotgun (WGS) entry which is preliminary data.</text>
</comment>
<reference evidence="8 9" key="1">
    <citation type="submission" date="2013-08" db="EMBL/GenBank/DDBJ databases">
        <title>The genome sequence of Knoellia sinensis.</title>
        <authorList>
            <person name="Zhu W."/>
            <person name="Wang G."/>
        </authorList>
    </citation>
    <scope>NUCLEOTIDE SEQUENCE [LARGE SCALE GENOMIC DNA]</scope>
    <source>
        <strain evidence="8 9">KCTC 19936</strain>
    </source>
</reference>
<dbReference type="EMBL" id="AVPJ01000005">
    <property type="protein sequence ID" value="KGN32945.1"/>
    <property type="molecule type" value="Genomic_DNA"/>
</dbReference>
<dbReference type="Gene3D" id="1.20.120.1810">
    <property type="match status" value="1"/>
</dbReference>
<evidence type="ECO:0000313" key="8">
    <source>
        <dbReference type="EMBL" id="KGN32945.1"/>
    </source>
</evidence>
<dbReference type="InterPro" id="IPR013324">
    <property type="entry name" value="RNA_pol_sigma_r3/r4-like"/>
</dbReference>
<evidence type="ECO:0000259" key="6">
    <source>
        <dbReference type="Pfam" id="PF04542"/>
    </source>
</evidence>
<dbReference type="Pfam" id="PF04542">
    <property type="entry name" value="Sigma70_r2"/>
    <property type="match status" value="1"/>
</dbReference>
<dbReference type="AlphaFoldDB" id="A0A0A0J6I1"/>
<proteinExistence type="predicted"/>
<evidence type="ECO:0000313" key="9">
    <source>
        <dbReference type="Proteomes" id="UP000030002"/>
    </source>
</evidence>
<dbReference type="InterPro" id="IPR007630">
    <property type="entry name" value="RNA_pol_sigma70_r4"/>
</dbReference>
<keyword evidence="9" id="KW-1185">Reference proteome</keyword>
<dbReference type="Gene3D" id="1.20.140.160">
    <property type="match status" value="1"/>
</dbReference>
<evidence type="ECO:0000256" key="2">
    <source>
        <dbReference type="ARBA" id="ARBA00023082"/>
    </source>
</evidence>
<dbReference type="GO" id="GO:0006352">
    <property type="term" value="P:DNA-templated transcription initiation"/>
    <property type="evidence" value="ECO:0007669"/>
    <property type="project" value="InterPro"/>
</dbReference>
<evidence type="ECO:0000259" key="5">
    <source>
        <dbReference type="Pfam" id="PF04539"/>
    </source>
</evidence>
<feature type="domain" description="RNA polymerase sigma-70 region 3" evidence="5">
    <location>
        <begin position="121"/>
        <end position="174"/>
    </location>
</feature>
<dbReference type="NCBIfam" id="TIGR02937">
    <property type="entry name" value="sigma70-ECF"/>
    <property type="match status" value="1"/>
</dbReference>
<organism evidence="8 9">
    <name type="scientific">Knoellia sinensis KCTC 19936</name>
    <dbReference type="NCBI Taxonomy" id="1385520"/>
    <lineage>
        <taxon>Bacteria</taxon>
        <taxon>Bacillati</taxon>
        <taxon>Actinomycetota</taxon>
        <taxon>Actinomycetes</taxon>
        <taxon>Micrococcales</taxon>
        <taxon>Intrasporangiaceae</taxon>
        <taxon>Knoellia</taxon>
    </lineage>
</organism>
<dbReference type="InterPro" id="IPR013325">
    <property type="entry name" value="RNA_pol_sigma_r2"/>
</dbReference>
<keyword evidence="3" id="KW-0238">DNA-binding</keyword>
<sequence>MLAPLPSQSRHNHADHDRAEALLIRAETCRDVSLRQQLRDEAVVLTLDLADDVARRYRGRGVESDDLTQVGRLALVKAANGYRHRAGSVFPAYAIPTISGEIKRYFRDHGWIVRPPRRLQELRAELAQTEGRMQQSVLREPTERELADALDVDPEDIREARFCSAGYHALSLDAPGASRAAAALAPADSGADDVIADRDALGRALAQLTQREQLIVRLRFVDELTQLEIGRSIGLSQMQVSRLLTGILGRLRESIQGLAESA</sequence>
<dbReference type="SUPFAM" id="SSF88659">
    <property type="entry name" value="Sigma3 and sigma4 domains of RNA polymerase sigma factors"/>
    <property type="match status" value="2"/>
</dbReference>
<dbReference type="PANTHER" id="PTHR30385:SF4">
    <property type="entry name" value="RNA POLYMERASE SIGMA-E FACTOR"/>
    <property type="match status" value="1"/>
</dbReference>
<evidence type="ECO:0000256" key="3">
    <source>
        <dbReference type="ARBA" id="ARBA00023125"/>
    </source>
</evidence>
<dbReference type="InterPro" id="IPR007624">
    <property type="entry name" value="RNA_pol_sigma70_r3"/>
</dbReference>
<dbReference type="InterPro" id="IPR000943">
    <property type="entry name" value="RNA_pol_sigma70"/>
</dbReference>
<dbReference type="Pfam" id="PF04545">
    <property type="entry name" value="Sigma70_r4"/>
    <property type="match status" value="1"/>
</dbReference>
<dbReference type="RefSeq" id="WP_035914906.1">
    <property type="nucleotide sequence ID" value="NZ_AVPJ01000005.1"/>
</dbReference>
<dbReference type="STRING" id="1385520.N802_16330"/>
<dbReference type="OrthoDB" id="9804285at2"/>
<keyword evidence="1" id="KW-0805">Transcription regulation</keyword>
<dbReference type="InterPro" id="IPR014284">
    <property type="entry name" value="RNA_pol_sigma-70_dom"/>
</dbReference>
<dbReference type="eggNOG" id="COG1191">
    <property type="taxonomic scope" value="Bacteria"/>
</dbReference>
<dbReference type="InterPro" id="IPR007627">
    <property type="entry name" value="RNA_pol_sigma70_r2"/>
</dbReference>
<keyword evidence="2" id="KW-0731">Sigma factor</keyword>
<dbReference type="PRINTS" id="PR00046">
    <property type="entry name" value="SIGMA70FCT"/>
</dbReference>
<keyword evidence="4" id="KW-0804">Transcription</keyword>
<dbReference type="SUPFAM" id="SSF88946">
    <property type="entry name" value="Sigma2 domain of RNA polymerase sigma factors"/>
    <property type="match status" value="1"/>
</dbReference>
<feature type="domain" description="RNA polymerase sigma-70 region 4" evidence="7">
    <location>
        <begin position="204"/>
        <end position="253"/>
    </location>
</feature>
<protein>
    <submittedName>
        <fullName evidence="8">RNA polymerase sigma factor</fullName>
    </submittedName>
</protein>
<accession>A0A0A0J6I1</accession>
<dbReference type="Proteomes" id="UP000030002">
    <property type="component" value="Unassembled WGS sequence"/>
</dbReference>
<dbReference type="GO" id="GO:0003677">
    <property type="term" value="F:DNA binding"/>
    <property type="evidence" value="ECO:0007669"/>
    <property type="project" value="UniProtKB-KW"/>
</dbReference>
<dbReference type="GO" id="GO:0016987">
    <property type="term" value="F:sigma factor activity"/>
    <property type="evidence" value="ECO:0007669"/>
    <property type="project" value="UniProtKB-KW"/>
</dbReference>
<gene>
    <name evidence="8" type="ORF">N802_16330</name>
</gene>
<name>A0A0A0J6I1_9MICO</name>
<evidence type="ECO:0000256" key="1">
    <source>
        <dbReference type="ARBA" id="ARBA00023015"/>
    </source>
</evidence>
<dbReference type="PANTHER" id="PTHR30385">
    <property type="entry name" value="SIGMA FACTOR F FLAGELLAR"/>
    <property type="match status" value="1"/>
</dbReference>